<protein>
    <submittedName>
        <fullName evidence="1">Uncharacterized protein</fullName>
    </submittedName>
</protein>
<name>A0AAE6P0Z5_9LACO</name>
<sequence>MFISFQTNTNLFFCHVFPSFVYFQNKTSSVEITGTSSHGKAAGCVATSHIKAKHCTILGSLSPKTKYLTIIPDIL</sequence>
<evidence type="ECO:0000313" key="2">
    <source>
        <dbReference type="Proteomes" id="UP000327194"/>
    </source>
</evidence>
<reference evidence="1 2" key="1">
    <citation type="submission" date="2019-10" db="EMBL/GenBank/DDBJ databases">
        <title>Genome sequencing of Lactobacillus fructivorans.</title>
        <authorList>
            <person name="Kim K."/>
        </authorList>
    </citation>
    <scope>NUCLEOTIDE SEQUENCE [LARGE SCALE GENOMIC DNA]</scope>
    <source>
        <strain evidence="1 2">LF543</strain>
    </source>
</reference>
<gene>
    <name evidence="1" type="ORF">LF543_01885</name>
</gene>
<proteinExistence type="predicted"/>
<dbReference type="KEGG" id="lfv:LF543_01885"/>
<accession>A0AAE6P0Z5</accession>
<evidence type="ECO:0000313" key="1">
    <source>
        <dbReference type="EMBL" id="QFX92392.1"/>
    </source>
</evidence>
<dbReference type="EMBL" id="CP045562">
    <property type="protein sequence ID" value="QFX92392.1"/>
    <property type="molecule type" value="Genomic_DNA"/>
</dbReference>
<dbReference type="Proteomes" id="UP000327194">
    <property type="component" value="Chromosome"/>
</dbReference>
<dbReference type="AlphaFoldDB" id="A0AAE6P0Z5"/>
<organism evidence="1 2">
    <name type="scientific">Fructilactobacillus fructivorans</name>
    <dbReference type="NCBI Taxonomy" id="1614"/>
    <lineage>
        <taxon>Bacteria</taxon>
        <taxon>Bacillati</taxon>
        <taxon>Bacillota</taxon>
        <taxon>Bacilli</taxon>
        <taxon>Lactobacillales</taxon>
        <taxon>Lactobacillaceae</taxon>
        <taxon>Fructilactobacillus</taxon>
    </lineage>
</organism>